<dbReference type="EMBL" id="CP118166">
    <property type="protein sequence ID" value="WDI30650.1"/>
    <property type="molecule type" value="Genomic_DNA"/>
</dbReference>
<dbReference type="PANTHER" id="PTHR12184:SF1">
    <property type="entry name" value="UBIQUINOL-CYTOCHROME-C REDUCTASE COMPLEX ASSEMBLY FACTOR 1"/>
    <property type="match status" value="1"/>
</dbReference>
<evidence type="ECO:0000313" key="5">
    <source>
        <dbReference type="Proteomes" id="UP001214043"/>
    </source>
</evidence>
<protein>
    <submittedName>
        <fullName evidence="4">Ubiquinol-cytochrome C chaperone family protein</fullName>
    </submittedName>
</protein>
<evidence type="ECO:0000313" key="4">
    <source>
        <dbReference type="EMBL" id="WDI30650.1"/>
    </source>
</evidence>
<evidence type="ECO:0000259" key="3">
    <source>
        <dbReference type="Pfam" id="PF03981"/>
    </source>
</evidence>
<keyword evidence="5" id="KW-1185">Reference proteome</keyword>
<name>A0AAE9ZC23_9PROT</name>
<comment type="similarity">
    <text evidence="1">Belongs to the CBP3 family.</text>
</comment>
<reference evidence="4" key="1">
    <citation type="submission" date="2023-02" db="EMBL/GenBank/DDBJ databases">
        <title>Genome sequence of Hyphococcus flavus.</title>
        <authorList>
            <person name="Rong J.-C."/>
            <person name="Zhao Q."/>
            <person name="Yi M."/>
            <person name="Wu J.-Y."/>
        </authorList>
    </citation>
    <scope>NUCLEOTIDE SEQUENCE</scope>
    <source>
        <strain evidence="4">MCCC 1K03223</strain>
    </source>
</reference>
<dbReference type="PANTHER" id="PTHR12184">
    <property type="entry name" value="UBIQUINOL-CYTOCHROME C REDUCTASE COMPLEX ASSEMBLY FACTOR 1 FAMILY MEMBER"/>
    <property type="match status" value="1"/>
</dbReference>
<comment type="similarity">
    <text evidence="2">Belongs to the UPF0174 family.</text>
</comment>
<dbReference type="KEGG" id="hfl:PUV54_11855"/>
<dbReference type="RefSeq" id="WP_274492460.1">
    <property type="nucleotide sequence ID" value="NZ_CP118166.1"/>
</dbReference>
<evidence type="ECO:0000256" key="1">
    <source>
        <dbReference type="ARBA" id="ARBA00006407"/>
    </source>
</evidence>
<proteinExistence type="inferred from homology"/>
<dbReference type="InterPro" id="IPR007129">
    <property type="entry name" value="Ubiqinol_cyt_c_chaperone_CPB3"/>
</dbReference>
<gene>
    <name evidence="4" type="ORF">PUV54_11855</name>
</gene>
<dbReference type="InterPro" id="IPR014569">
    <property type="entry name" value="Ubq_cyt-c_CBP3-rel"/>
</dbReference>
<feature type="domain" description="Ubiquinol-cytochrome c chaperone" evidence="3">
    <location>
        <begin position="35"/>
        <end position="169"/>
    </location>
</feature>
<organism evidence="4 5">
    <name type="scientific">Hyphococcus flavus</name>
    <dbReference type="NCBI Taxonomy" id="1866326"/>
    <lineage>
        <taxon>Bacteria</taxon>
        <taxon>Pseudomonadati</taxon>
        <taxon>Pseudomonadota</taxon>
        <taxon>Alphaproteobacteria</taxon>
        <taxon>Parvularculales</taxon>
        <taxon>Parvularculaceae</taxon>
        <taxon>Hyphococcus</taxon>
    </lineage>
</organism>
<dbReference type="InterPro" id="IPR021150">
    <property type="entry name" value="Ubiq_cyt_c_chap"/>
</dbReference>
<dbReference type="Pfam" id="PF03981">
    <property type="entry name" value="Ubiq_cyt_C_chap"/>
    <property type="match status" value="1"/>
</dbReference>
<dbReference type="AlphaFoldDB" id="A0AAE9ZC23"/>
<evidence type="ECO:0000256" key="2">
    <source>
        <dbReference type="ARBA" id="ARBA00006436"/>
    </source>
</evidence>
<dbReference type="Proteomes" id="UP001214043">
    <property type="component" value="Chromosome"/>
</dbReference>
<accession>A0AAE9ZC23</accession>
<sequence length="184" mass="19896">MFKFLFKKDPAHDAGQALYAAAVSEARNEALYLDAGAPDTVEGRFEMVALHAYLIMRRLKGDDGVQSSASKRVSQCLLDAMFANMDDSLREMGVGDLVVGKKIRKLGENFYGRIGAYEAALGSEAPKDNLTKALGRNIFGDEAADGAKRLTDYVLSVDEVLAAQPITRVEGGIIAFPGYRAEAQ</sequence>
<dbReference type="PIRSF" id="PIRSF032079">
    <property type="entry name" value="UCP032079"/>
    <property type="match status" value="1"/>
</dbReference>